<evidence type="ECO:0000313" key="1">
    <source>
        <dbReference type="EMBL" id="CAG8703927.1"/>
    </source>
</evidence>
<sequence length="75" mass="8804">MDEIVPRDNSTMANAEVISTRENLNRREDEDKLISKRMEEAKSLIEKFKQQQKENARQITGLKWSLSTARRLPDD</sequence>
<evidence type="ECO:0000313" key="2">
    <source>
        <dbReference type="Proteomes" id="UP000789525"/>
    </source>
</evidence>
<dbReference type="EMBL" id="CAJVPT010033163">
    <property type="protein sequence ID" value="CAG8703927.1"/>
    <property type="molecule type" value="Genomic_DNA"/>
</dbReference>
<dbReference type="Proteomes" id="UP000789525">
    <property type="component" value="Unassembled WGS sequence"/>
</dbReference>
<feature type="non-terminal residue" evidence="1">
    <location>
        <position position="75"/>
    </location>
</feature>
<organism evidence="1 2">
    <name type="scientific">Acaulospora colombiana</name>
    <dbReference type="NCBI Taxonomy" id="27376"/>
    <lineage>
        <taxon>Eukaryota</taxon>
        <taxon>Fungi</taxon>
        <taxon>Fungi incertae sedis</taxon>
        <taxon>Mucoromycota</taxon>
        <taxon>Glomeromycotina</taxon>
        <taxon>Glomeromycetes</taxon>
        <taxon>Diversisporales</taxon>
        <taxon>Acaulosporaceae</taxon>
        <taxon>Acaulospora</taxon>
    </lineage>
</organism>
<accession>A0ACA9PCJ7</accession>
<comment type="caution">
    <text evidence="1">The sequence shown here is derived from an EMBL/GenBank/DDBJ whole genome shotgun (WGS) entry which is preliminary data.</text>
</comment>
<reference evidence="1" key="1">
    <citation type="submission" date="2021-06" db="EMBL/GenBank/DDBJ databases">
        <authorList>
            <person name="Kallberg Y."/>
            <person name="Tangrot J."/>
            <person name="Rosling A."/>
        </authorList>
    </citation>
    <scope>NUCLEOTIDE SEQUENCE</scope>
    <source>
        <strain evidence="1">CL356</strain>
    </source>
</reference>
<proteinExistence type="predicted"/>
<keyword evidence="2" id="KW-1185">Reference proteome</keyword>
<name>A0ACA9PCJ7_9GLOM</name>
<protein>
    <submittedName>
        <fullName evidence="1">14925_t:CDS:1</fullName>
    </submittedName>
</protein>
<gene>
    <name evidence="1" type="ORF">ACOLOM_LOCUS10370</name>
</gene>